<comment type="caution">
    <text evidence="2">The sequence shown here is derived from an EMBL/GenBank/DDBJ whole genome shotgun (WGS) entry which is preliminary data.</text>
</comment>
<evidence type="ECO:0000313" key="2">
    <source>
        <dbReference type="EMBL" id="KAK6636823.1"/>
    </source>
</evidence>
<proteinExistence type="predicted"/>
<dbReference type="PANTHER" id="PTHR13491:SF0">
    <property type="entry name" value="ZINC FINGER CCHC DOMAIN-CONTAINING PROTEIN 10"/>
    <property type="match status" value="1"/>
</dbReference>
<dbReference type="GO" id="GO:0003676">
    <property type="term" value="F:nucleic acid binding"/>
    <property type="evidence" value="ECO:0007669"/>
    <property type="project" value="InterPro"/>
</dbReference>
<evidence type="ECO:0000256" key="1">
    <source>
        <dbReference type="SAM" id="MobiDB-lite"/>
    </source>
</evidence>
<feature type="compositionally biased region" description="Low complexity" evidence="1">
    <location>
        <begin position="105"/>
        <end position="142"/>
    </location>
</feature>
<dbReference type="AlphaFoldDB" id="A0AAN8S835"/>
<evidence type="ECO:0000313" key="3">
    <source>
        <dbReference type="Proteomes" id="UP001372834"/>
    </source>
</evidence>
<evidence type="ECO:0008006" key="4">
    <source>
        <dbReference type="Google" id="ProtNLM"/>
    </source>
</evidence>
<organism evidence="2 3">
    <name type="scientific">Polyplax serrata</name>
    <name type="common">Common mouse louse</name>
    <dbReference type="NCBI Taxonomy" id="468196"/>
    <lineage>
        <taxon>Eukaryota</taxon>
        <taxon>Metazoa</taxon>
        <taxon>Ecdysozoa</taxon>
        <taxon>Arthropoda</taxon>
        <taxon>Hexapoda</taxon>
        <taxon>Insecta</taxon>
        <taxon>Pterygota</taxon>
        <taxon>Neoptera</taxon>
        <taxon>Paraneoptera</taxon>
        <taxon>Psocodea</taxon>
        <taxon>Troctomorpha</taxon>
        <taxon>Phthiraptera</taxon>
        <taxon>Anoplura</taxon>
        <taxon>Polyplacidae</taxon>
        <taxon>Polyplax</taxon>
    </lineage>
</organism>
<dbReference type="InterPro" id="IPR036875">
    <property type="entry name" value="Znf_CCHC_sf"/>
</dbReference>
<dbReference type="GO" id="GO:0008270">
    <property type="term" value="F:zinc ion binding"/>
    <property type="evidence" value="ECO:0007669"/>
    <property type="project" value="InterPro"/>
</dbReference>
<reference evidence="2 3" key="1">
    <citation type="submission" date="2023-10" db="EMBL/GenBank/DDBJ databases">
        <title>Genomes of two closely related lineages of the louse Polyplax serrata with different host specificities.</title>
        <authorList>
            <person name="Martinu J."/>
            <person name="Tarabai H."/>
            <person name="Stefka J."/>
            <person name="Hypsa V."/>
        </authorList>
    </citation>
    <scope>NUCLEOTIDE SEQUENCE [LARGE SCALE GENOMIC DNA]</scope>
    <source>
        <strain evidence="2">HR10_N</strain>
    </source>
</reference>
<feature type="compositionally biased region" description="Basic and acidic residues" evidence="1">
    <location>
        <begin position="143"/>
        <end position="153"/>
    </location>
</feature>
<dbReference type="InterPro" id="IPR039715">
    <property type="entry name" value="ZCCHC10"/>
</dbReference>
<dbReference type="EMBL" id="JAWJWE010000004">
    <property type="protein sequence ID" value="KAK6636823.1"/>
    <property type="molecule type" value="Genomic_DNA"/>
</dbReference>
<sequence>MEVKERIWNNKKKELNTENVRCQKCLELGHWTFQCKGKRKIPRHISRTAILKKRLKAYEESSQKQLMQVERQKVEKITKTKNKKKSKRKHETSSNSESDSDSDSDSNSSSSSSSKSSVSSDSSSSSSSISSNSSDSSSSSSSDDSKESRKSEV</sequence>
<feature type="compositionally biased region" description="Basic residues" evidence="1">
    <location>
        <begin position="79"/>
        <end position="90"/>
    </location>
</feature>
<gene>
    <name evidence="2" type="ORF">RUM43_010486</name>
</gene>
<dbReference type="SUPFAM" id="SSF57756">
    <property type="entry name" value="Retrovirus zinc finger-like domains"/>
    <property type="match status" value="1"/>
</dbReference>
<dbReference type="Proteomes" id="UP001372834">
    <property type="component" value="Unassembled WGS sequence"/>
</dbReference>
<name>A0AAN8S835_POLSC</name>
<feature type="region of interest" description="Disordered" evidence="1">
    <location>
        <begin position="59"/>
        <end position="153"/>
    </location>
</feature>
<dbReference type="Pfam" id="PF13917">
    <property type="entry name" value="zf-CCHC_3"/>
    <property type="match status" value="1"/>
</dbReference>
<dbReference type="PANTHER" id="PTHR13491">
    <property type="entry name" value="ZCCHC10 PROTEIN"/>
    <property type="match status" value="1"/>
</dbReference>
<protein>
    <recommendedName>
        <fullName evidence="4">Zinc finger CCHC domain-containing protein 10</fullName>
    </recommendedName>
</protein>
<accession>A0AAN8S835</accession>